<dbReference type="PROSITE" id="PS51503">
    <property type="entry name" value="HIG1"/>
    <property type="match status" value="1"/>
</dbReference>
<evidence type="ECO:0000256" key="2">
    <source>
        <dbReference type="ARBA" id="ARBA00022692"/>
    </source>
</evidence>
<comment type="subcellular location">
    <subcellularLocation>
        <location evidence="1">Mitochondrion membrane</location>
    </subcellularLocation>
</comment>
<feature type="transmembrane region" description="Helical" evidence="6">
    <location>
        <begin position="54"/>
        <end position="73"/>
    </location>
</feature>
<keyword evidence="3 6" id="KW-1133">Transmembrane helix</keyword>
<protein>
    <submittedName>
        <fullName evidence="8">Respiratory supercomplex factor 1, mitochondrial</fullName>
    </submittedName>
</protein>
<accession>A0A9W8KZ27</accession>
<sequence length="123" mass="13632">MAGSSRSVFARLKEEPLIPLGVTATVGAFLFAAWGSTQGNNKMMQWGMRGRVVMQGLTVAALVGYGLFFTSEYKKERREDKRQINWEKLEQQALAAEKAEKEQPAGKKTPAIFASEFGSNDKK</sequence>
<evidence type="ECO:0000256" key="4">
    <source>
        <dbReference type="ARBA" id="ARBA00023136"/>
    </source>
</evidence>
<evidence type="ECO:0000256" key="6">
    <source>
        <dbReference type="SAM" id="Phobius"/>
    </source>
</evidence>
<dbReference type="GO" id="GO:0031966">
    <property type="term" value="C:mitochondrial membrane"/>
    <property type="evidence" value="ECO:0007669"/>
    <property type="project" value="UniProtKB-SubCell"/>
</dbReference>
<evidence type="ECO:0000256" key="1">
    <source>
        <dbReference type="ARBA" id="ARBA00004325"/>
    </source>
</evidence>
<comment type="caution">
    <text evidence="8">The sequence shown here is derived from an EMBL/GenBank/DDBJ whole genome shotgun (WGS) entry which is preliminary data.</text>
</comment>
<evidence type="ECO:0000313" key="8">
    <source>
        <dbReference type="EMBL" id="KAJ2677971.1"/>
    </source>
</evidence>
<dbReference type="AlphaFoldDB" id="A0A9W8KZ27"/>
<feature type="domain" description="HIG1" evidence="7">
    <location>
        <begin position="1"/>
        <end position="80"/>
    </location>
</feature>
<evidence type="ECO:0000259" key="7">
    <source>
        <dbReference type="PROSITE" id="PS51503"/>
    </source>
</evidence>
<dbReference type="Pfam" id="PF04588">
    <property type="entry name" value="HIG_1_N"/>
    <property type="match status" value="1"/>
</dbReference>
<dbReference type="EMBL" id="JANBTW010000026">
    <property type="protein sequence ID" value="KAJ2677971.1"/>
    <property type="molecule type" value="Genomic_DNA"/>
</dbReference>
<dbReference type="Gene3D" id="6.10.140.1320">
    <property type="match status" value="1"/>
</dbReference>
<dbReference type="PANTHER" id="PTHR12297">
    <property type="entry name" value="HYPOXIA-INDUCBILE GENE 1 HIG1 -RELATED"/>
    <property type="match status" value="1"/>
</dbReference>
<name>A0A9W8KZ27_9FUNG</name>
<evidence type="ECO:0000313" key="9">
    <source>
        <dbReference type="Proteomes" id="UP001151518"/>
    </source>
</evidence>
<evidence type="ECO:0000256" key="5">
    <source>
        <dbReference type="SAM" id="MobiDB-lite"/>
    </source>
</evidence>
<dbReference type="Proteomes" id="UP001151518">
    <property type="component" value="Unassembled WGS sequence"/>
</dbReference>
<keyword evidence="2 6" id="KW-0812">Transmembrane</keyword>
<dbReference type="InterPro" id="IPR007667">
    <property type="entry name" value="Hypoxia_induced_domain"/>
</dbReference>
<feature type="region of interest" description="Disordered" evidence="5">
    <location>
        <begin position="95"/>
        <end position="123"/>
    </location>
</feature>
<dbReference type="OrthoDB" id="6604018at2759"/>
<evidence type="ECO:0000256" key="3">
    <source>
        <dbReference type="ARBA" id="ARBA00022989"/>
    </source>
</evidence>
<organism evidence="8 9">
    <name type="scientific">Coemansia spiralis</name>
    <dbReference type="NCBI Taxonomy" id="417178"/>
    <lineage>
        <taxon>Eukaryota</taxon>
        <taxon>Fungi</taxon>
        <taxon>Fungi incertae sedis</taxon>
        <taxon>Zoopagomycota</taxon>
        <taxon>Kickxellomycotina</taxon>
        <taxon>Kickxellomycetes</taxon>
        <taxon>Kickxellales</taxon>
        <taxon>Kickxellaceae</taxon>
        <taxon>Coemansia</taxon>
    </lineage>
</organism>
<gene>
    <name evidence="8" type="primary">RCF1</name>
    <name evidence="8" type="ORF">GGI25_002761</name>
</gene>
<keyword evidence="4 6" id="KW-0472">Membrane</keyword>
<dbReference type="InterPro" id="IPR050355">
    <property type="entry name" value="RCF1"/>
</dbReference>
<dbReference type="GO" id="GO:0097250">
    <property type="term" value="P:mitochondrial respirasome assembly"/>
    <property type="evidence" value="ECO:0007669"/>
    <property type="project" value="TreeGrafter"/>
</dbReference>
<feature type="transmembrane region" description="Helical" evidence="6">
    <location>
        <begin position="16"/>
        <end position="34"/>
    </location>
</feature>
<proteinExistence type="predicted"/>
<reference evidence="8" key="1">
    <citation type="submission" date="2022-07" db="EMBL/GenBank/DDBJ databases">
        <title>Phylogenomic reconstructions and comparative analyses of Kickxellomycotina fungi.</title>
        <authorList>
            <person name="Reynolds N.K."/>
            <person name="Stajich J.E."/>
            <person name="Barry K."/>
            <person name="Grigoriev I.V."/>
            <person name="Crous P."/>
            <person name="Smith M.E."/>
        </authorList>
    </citation>
    <scope>NUCLEOTIDE SEQUENCE</scope>
    <source>
        <strain evidence="8">NRRL 3115</strain>
    </source>
</reference>
<dbReference type="PANTHER" id="PTHR12297:SF18">
    <property type="entry name" value="HIG1 DOMAIN FAMILY MEMBER 2A"/>
    <property type="match status" value="1"/>
</dbReference>